<keyword evidence="2" id="KW-1185">Reference proteome</keyword>
<organism evidence="1 2">
    <name type="scientific">Thermotalea metallivorans</name>
    <dbReference type="NCBI Taxonomy" id="520762"/>
    <lineage>
        <taxon>Bacteria</taxon>
        <taxon>Bacillati</taxon>
        <taxon>Bacillota</taxon>
        <taxon>Clostridia</taxon>
        <taxon>Peptostreptococcales</taxon>
        <taxon>Thermotaleaceae</taxon>
        <taxon>Thermotalea</taxon>
    </lineage>
</organism>
<dbReference type="RefSeq" id="WP_068555052.1">
    <property type="nucleotide sequence ID" value="NZ_LOEE01000019.1"/>
</dbReference>
<evidence type="ECO:0008006" key="3">
    <source>
        <dbReference type="Google" id="ProtNLM"/>
    </source>
</evidence>
<reference evidence="1 2" key="1">
    <citation type="submission" date="2015-12" db="EMBL/GenBank/DDBJ databases">
        <title>Draft genome sequence of the thermoanaerobe Thermotalea metallivorans, an isolate from the runoff channel of the Great Artesian Basin, Australia.</title>
        <authorList>
            <person name="Patel B.K."/>
        </authorList>
    </citation>
    <scope>NUCLEOTIDE SEQUENCE [LARGE SCALE GENOMIC DNA]</scope>
    <source>
        <strain evidence="1 2">B2-1</strain>
    </source>
</reference>
<evidence type="ECO:0000313" key="2">
    <source>
        <dbReference type="Proteomes" id="UP000070456"/>
    </source>
</evidence>
<dbReference type="PATRIC" id="fig|520762.4.peg.748"/>
<dbReference type="Proteomes" id="UP000070456">
    <property type="component" value="Unassembled WGS sequence"/>
</dbReference>
<accession>A0A140L9B4</accession>
<name>A0A140L9B4_9FIRM</name>
<sequence>MLPYDNIYTVIKEHRLPVSRDCLPISDFLKNYFEEYIQSLKLALKDTQKCFLRKEFYKNLSDKIYVIEELCNDILKIFRLYDSADMQNLYSHLDNLMNKAENYLFVREIDINKKNTIPNFYRIRVGTDESYSRKDLFHIPIDKRHLIKSYRYSIAGYPCLYLADSIQLCWFECGMPKEFTISQFLFEPRDNAPLKLIDFSKNPIDLIREATTEYYNHKDNLDLIDDYILRYVTSHPLRVACSVKVADRNISFIQEYIMPQLLLLWVRKNNNFDGIAYSTASSIEIARERNSFNVVLPARDIENGYCKKLLQMFKISQPVKCNISQLFKSYSNKLREVKDFTQKLESICLNGKPFYLYGEILSLCKTFILLYDCIVSENYTDSEVLYQMTDTLNFMSYIIDDNKCAFEEVATSQAKRYYPQLSEKEIKKEFREVIERFSKEVKPVLCDFMRYANRISCDIKIDIDSFEYI</sequence>
<dbReference type="EMBL" id="LOEE01000019">
    <property type="protein sequence ID" value="KXG77139.1"/>
    <property type="molecule type" value="Genomic_DNA"/>
</dbReference>
<gene>
    <name evidence="1" type="ORF">AN619_06690</name>
</gene>
<proteinExistence type="predicted"/>
<dbReference type="OrthoDB" id="7068172at2"/>
<evidence type="ECO:0000313" key="1">
    <source>
        <dbReference type="EMBL" id="KXG77139.1"/>
    </source>
</evidence>
<protein>
    <recommendedName>
        <fullName evidence="3">RES domain-containing protein</fullName>
    </recommendedName>
</protein>
<dbReference type="STRING" id="520762.AN619_06690"/>
<dbReference type="AlphaFoldDB" id="A0A140L9B4"/>
<comment type="caution">
    <text evidence="1">The sequence shown here is derived from an EMBL/GenBank/DDBJ whole genome shotgun (WGS) entry which is preliminary data.</text>
</comment>